<dbReference type="Gene3D" id="3.40.50.150">
    <property type="entry name" value="Vaccinia Virus protein VP39"/>
    <property type="match status" value="1"/>
</dbReference>
<evidence type="ECO:0000256" key="2">
    <source>
        <dbReference type="ARBA" id="ARBA00022679"/>
    </source>
</evidence>
<dbReference type="Proteomes" id="UP000233343">
    <property type="component" value="Unassembled WGS sequence"/>
</dbReference>
<dbReference type="EMBL" id="PISD01000033">
    <property type="protein sequence ID" value="PKG28043.1"/>
    <property type="molecule type" value="Genomic_DNA"/>
</dbReference>
<dbReference type="RefSeq" id="WP_066194827.1">
    <property type="nucleotide sequence ID" value="NZ_JARMMB010000027.1"/>
</dbReference>
<dbReference type="GO" id="GO:0008757">
    <property type="term" value="F:S-adenosylmethionine-dependent methyltransferase activity"/>
    <property type="evidence" value="ECO:0007669"/>
    <property type="project" value="TreeGrafter"/>
</dbReference>
<dbReference type="PANTHER" id="PTHR10509:SF14">
    <property type="entry name" value="CAFFEOYL-COA O-METHYLTRANSFERASE 3-RELATED"/>
    <property type="match status" value="1"/>
</dbReference>
<proteinExistence type="predicted"/>
<organism evidence="4 5">
    <name type="scientific">Cytobacillus horneckiae</name>
    <dbReference type="NCBI Taxonomy" id="549687"/>
    <lineage>
        <taxon>Bacteria</taxon>
        <taxon>Bacillati</taxon>
        <taxon>Bacillota</taxon>
        <taxon>Bacilli</taxon>
        <taxon>Bacillales</taxon>
        <taxon>Bacillaceae</taxon>
        <taxon>Cytobacillus</taxon>
    </lineage>
</organism>
<keyword evidence="1 4" id="KW-0489">Methyltransferase</keyword>
<evidence type="ECO:0000313" key="5">
    <source>
        <dbReference type="Proteomes" id="UP000233343"/>
    </source>
</evidence>
<keyword evidence="2 4" id="KW-0808">Transferase</keyword>
<dbReference type="InterPro" id="IPR050362">
    <property type="entry name" value="Cation-dep_OMT"/>
</dbReference>
<name>A0A2N0ZEY8_9BACI</name>
<evidence type="ECO:0000313" key="4">
    <source>
        <dbReference type="EMBL" id="PKG28043.1"/>
    </source>
</evidence>
<comment type="caution">
    <text evidence="4">The sequence shown here is derived from an EMBL/GenBank/DDBJ whole genome shotgun (WGS) entry which is preliminary data.</text>
</comment>
<keyword evidence="5" id="KW-1185">Reference proteome</keyword>
<dbReference type="CDD" id="cd02440">
    <property type="entry name" value="AdoMet_MTases"/>
    <property type="match status" value="1"/>
</dbReference>
<dbReference type="Pfam" id="PF01596">
    <property type="entry name" value="Methyltransf_3"/>
    <property type="match status" value="1"/>
</dbReference>
<evidence type="ECO:0000256" key="3">
    <source>
        <dbReference type="ARBA" id="ARBA00022691"/>
    </source>
</evidence>
<dbReference type="GO" id="GO:0032259">
    <property type="term" value="P:methylation"/>
    <property type="evidence" value="ECO:0007669"/>
    <property type="project" value="UniProtKB-KW"/>
</dbReference>
<evidence type="ECO:0000256" key="1">
    <source>
        <dbReference type="ARBA" id="ARBA00022603"/>
    </source>
</evidence>
<dbReference type="GO" id="GO:0008171">
    <property type="term" value="F:O-methyltransferase activity"/>
    <property type="evidence" value="ECO:0007669"/>
    <property type="project" value="InterPro"/>
</dbReference>
<accession>A0A2N0ZEY8</accession>
<dbReference type="PANTHER" id="PTHR10509">
    <property type="entry name" value="O-METHYLTRANSFERASE-RELATED"/>
    <property type="match status" value="1"/>
</dbReference>
<dbReference type="SUPFAM" id="SSF53335">
    <property type="entry name" value="S-adenosyl-L-methionine-dependent methyltransferases"/>
    <property type="match status" value="1"/>
</dbReference>
<reference evidence="4 5" key="1">
    <citation type="journal article" date="2010" name="Int. J. Syst. Evol. Microbiol.">
        <title>Bacillus horneckiae sp. nov., isolated from a spacecraft-assembly clean room.</title>
        <authorList>
            <person name="Vaishampayan P."/>
            <person name="Probst A."/>
            <person name="Krishnamurthi S."/>
            <person name="Ghosh S."/>
            <person name="Osman S."/>
            <person name="McDowall A."/>
            <person name="Ruckmani A."/>
            <person name="Mayilraj S."/>
            <person name="Venkateswaran K."/>
        </authorList>
    </citation>
    <scope>NUCLEOTIDE SEQUENCE [LARGE SCALE GENOMIC DNA]</scope>
    <source>
        <strain evidence="5">1PO1SC</strain>
    </source>
</reference>
<dbReference type="PROSITE" id="PS51682">
    <property type="entry name" value="SAM_OMT_I"/>
    <property type="match status" value="1"/>
</dbReference>
<dbReference type="InterPro" id="IPR029063">
    <property type="entry name" value="SAM-dependent_MTases_sf"/>
</dbReference>
<gene>
    <name evidence="4" type="ORF">CWS20_15680</name>
</gene>
<dbReference type="AlphaFoldDB" id="A0A2N0ZEY8"/>
<keyword evidence="3" id="KW-0949">S-adenosyl-L-methionine</keyword>
<sequence length="223" mass="24853">MSDKNNWKEVEQYFTHMLHAEENDLSSALRKNGESDLPPIDVSPTHGKLLFLLAKIKGAKKILEIGTLGGYSTVWMAKALPERGRLFSLEHNPKHIKVARENLKKTCLDEKVEIIEGLAIDTLSMLQQTEENGFDFIFIDADKPNNPHYLRMAIELAKDGAVIIGDNVVRDGQILDENTTDPNILGMRSFIEIMAADSRIDSTAIQTVGEKGYDGFTIGVVNK</sequence>
<dbReference type="InterPro" id="IPR002935">
    <property type="entry name" value="SAM_O-MeTrfase"/>
</dbReference>
<protein>
    <submittedName>
        <fullName evidence="4">O-methyltransferase</fullName>
    </submittedName>
</protein>